<dbReference type="InterPro" id="IPR027923">
    <property type="entry name" value="Hydrophob_seed_dom"/>
</dbReference>
<dbReference type="AlphaFoldDB" id="A0AAV5CRE1"/>
<comment type="caution">
    <text evidence="2">The sequence shown here is derived from an EMBL/GenBank/DDBJ whole genome shotgun (WGS) entry which is preliminary data.</text>
</comment>
<proteinExistence type="predicted"/>
<organism evidence="2 3">
    <name type="scientific">Eleusine coracana subsp. coracana</name>
    <dbReference type="NCBI Taxonomy" id="191504"/>
    <lineage>
        <taxon>Eukaryota</taxon>
        <taxon>Viridiplantae</taxon>
        <taxon>Streptophyta</taxon>
        <taxon>Embryophyta</taxon>
        <taxon>Tracheophyta</taxon>
        <taxon>Spermatophyta</taxon>
        <taxon>Magnoliopsida</taxon>
        <taxon>Liliopsida</taxon>
        <taxon>Poales</taxon>
        <taxon>Poaceae</taxon>
        <taxon>PACMAD clade</taxon>
        <taxon>Chloridoideae</taxon>
        <taxon>Cynodonteae</taxon>
        <taxon>Eleusininae</taxon>
        <taxon>Eleusine</taxon>
    </lineage>
</organism>
<dbReference type="EMBL" id="BQKI01000008">
    <property type="protein sequence ID" value="GJN00806.1"/>
    <property type="molecule type" value="Genomic_DNA"/>
</dbReference>
<evidence type="ECO:0000313" key="2">
    <source>
        <dbReference type="EMBL" id="GJN00806.1"/>
    </source>
</evidence>
<reference evidence="2" key="1">
    <citation type="journal article" date="2018" name="DNA Res.">
        <title>Multiple hybrid de novo genome assembly of finger millet, an orphan allotetraploid crop.</title>
        <authorList>
            <person name="Hatakeyama M."/>
            <person name="Aluri S."/>
            <person name="Balachadran M.T."/>
            <person name="Sivarajan S.R."/>
            <person name="Patrignani A."/>
            <person name="Gruter S."/>
            <person name="Poveda L."/>
            <person name="Shimizu-Inatsugi R."/>
            <person name="Baeten J."/>
            <person name="Francoijs K.J."/>
            <person name="Nataraja K.N."/>
            <person name="Reddy Y.A.N."/>
            <person name="Phadnis S."/>
            <person name="Ravikumar R.L."/>
            <person name="Schlapbach R."/>
            <person name="Sreeman S.M."/>
            <person name="Shimizu K.K."/>
        </authorList>
    </citation>
    <scope>NUCLEOTIDE SEQUENCE</scope>
</reference>
<sequence length="101" mass="10611">MVDTAKLEVCVDELGGLRPHAEIDDDAKAACCPLLMSGVVDADAAACLCAAIRARKLDVKVYLPVAANLLSACGNRPPRGFQCRPQLDATGKVVDHLQLPA</sequence>
<dbReference type="Pfam" id="PF14547">
    <property type="entry name" value="Hydrophob_seed"/>
    <property type="match status" value="1"/>
</dbReference>
<name>A0AAV5CRE1_ELECO</name>
<dbReference type="InterPro" id="IPR051636">
    <property type="entry name" value="Plant_LTP/defense-related"/>
</dbReference>
<feature type="domain" description="Hydrophobic seed protein" evidence="1">
    <location>
        <begin position="2"/>
        <end position="83"/>
    </location>
</feature>
<evidence type="ECO:0000259" key="1">
    <source>
        <dbReference type="Pfam" id="PF14547"/>
    </source>
</evidence>
<dbReference type="Proteomes" id="UP001054889">
    <property type="component" value="Unassembled WGS sequence"/>
</dbReference>
<dbReference type="Gene3D" id="1.10.110.10">
    <property type="entry name" value="Plant lipid-transfer and hydrophobic proteins"/>
    <property type="match status" value="1"/>
</dbReference>
<accession>A0AAV5CRE1</accession>
<dbReference type="SUPFAM" id="SSF47699">
    <property type="entry name" value="Bifunctional inhibitor/lipid-transfer protein/seed storage 2S albumin"/>
    <property type="match status" value="1"/>
</dbReference>
<dbReference type="InterPro" id="IPR036312">
    <property type="entry name" value="Bifun_inhib/LTP/seed_sf"/>
</dbReference>
<evidence type="ECO:0000313" key="3">
    <source>
        <dbReference type="Proteomes" id="UP001054889"/>
    </source>
</evidence>
<reference evidence="2" key="2">
    <citation type="submission" date="2021-12" db="EMBL/GenBank/DDBJ databases">
        <title>Resequencing data analysis of finger millet.</title>
        <authorList>
            <person name="Hatakeyama M."/>
            <person name="Aluri S."/>
            <person name="Balachadran M.T."/>
            <person name="Sivarajan S.R."/>
            <person name="Poveda L."/>
            <person name="Shimizu-Inatsugi R."/>
            <person name="Schlapbach R."/>
            <person name="Sreeman S.M."/>
            <person name="Shimizu K.K."/>
        </authorList>
    </citation>
    <scope>NUCLEOTIDE SEQUENCE</scope>
</reference>
<gene>
    <name evidence="2" type="primary">ga18021</name>
    <name evidence="2" type="ORF">PR202_ga18021</name>
</gene>
<protein>
    <recommendedName>
        <fullName evidence="1">Hydrophobic seed protein domain-containing protein</fullName>
    </recommendedName>
</protein>
<dbReference type="PANTHER" id="PTHR31731">
    <property type="match status" value="1"/>
</dbReference>
<keyword evidence="3" id="KW-1185">Reference proteome</keyword>